<dbReference type="InterPro" id="IPR022026">
    <property type="entry name" value="DUF5981"/>
</dbReference>
<dbReference type="EMBL" id="VNHM01000025">
    <property type="protein sequence ID" value="TYO92736.1"/>
    <property type="molecule type" value="Genomic_DNA"/>
</dbReference>
<dbReference type="PANTHER" id="PTHR38755">
    <property type="entry name" value="5,10-METHYLENETETRAHYDROFOLATE REDUCTASE"/>
    <property type="match status" value="1"/>
</dbReference>
<dbReference type="Pfam" id="PF12225">
    <property type="entry name" value="DUF5981"/>
    <property type="match status" value="1"/>
</dbReference>
<evidence type="ECO:0000313" key="2">
    <source>
        <dbReference type="EMBL" id="TYO92736.1"/>
    </source>
</evidence>
<dbReference type="SUPFAM" id="SSF52467">
    <property type="entry name" value="DHS-like NAD/FAD-binding domain"/>
    <property type="match status" value="1"/>
</dbReference>
<name>A0A5S4ZNF9_9FIRM</name>
<proteinExistence type="predicted"/>
<evidence type="ECO:0000313" key="3">
    <source>
        <dbReference type="Proteomes" id="UP000323166"/>
    </source>
</evidence>
<keyword evidence="3" id="KW-1185">Reference proteome</keyword>
<feature type="domain" description="Methylene-tetrahydrofolate reductase C-terminal-like" evidence="1">
    <location>
        <begin position="130"/>
        <end position="209"/>
    </location>
</feature>
<evidence type="ECO:0000259" key="1">
    <source>
        <dbReference type="Pfam" id="PF12225"/>
    </source>
</evidence>
<dbReference type="InterPro" id="IPR029035">
    <property type="entry name" value="DHS-like_NAD/FAD-binding_dom"/>
</dbReference>
<dbReference type="AlphaFoldDB" id="A0A5S4ZNF9"/>
<comment type="caution">
    <text evidence="2">The sequence shown here is derived from an EMBL/GenBank/DDBJ whole genome shotgun (WGS) entry which is preliminary data.</text>
</comment>
<accession>A0A5S4ZNF9</accession>
<protein>
    <submittedName>
        <fullName evidence="2">Methylene-tetrahydrofolate reductase-like protein</fullName>
    </submittedName>
</protein>
<organism evidence="2 3">
    <name type="scientific">Desulfallas thermosapovorans DSM 6562</name>
    <dbReference type="NCBI Taxonomy" id="1121431"/>
    <lineage>
        <taxon>Bacteria</taxon>
        <taxon>Bacillati</taxon>
        <taxon>Bacillota</taxon>
        <taxon>Clostridia</taxon>
        <taxon>Eubacteriales</taxon>
        <taxon>Desulfallaceae</taxon>
        <taxon>Desulfallas</taxon>
    </lineage>
</organism>
<gene>
    <name evidence="2" type="ORF">LX24_02866</name>
</gene>
<dbReference type="PANTHER" id="PTHR38755:SF1">
    <property type="entry name" value="METHYLENE-TETRAHYDROFOLATE REDUCTASE C-TERMINAL DOMAIN-CONTAINING PROTEIN"/>
    <property type="match status" value="1"/>
</dbReference>
<dbReference type="RefSeq" id="WP_166512787.1">
    <property type="nucleotide sequence ID" value="NZ_VNHM01000025.1"/>
</dbReference>
<sequence>MIGTVWKPEEEILGALQNAKNIFVVGCGGCAKVARSGGQLEVDKMVKLLESNGKNIIAAGVPERTCYIQFVRTFFDPKMSELKECDAVLVLGCGGAVQVVRQATEEYGLVKHVYSGLNSVGHMDTIVPGEYFLEQCSECGDCVLNLTGAICPVTKCSKGLLNGPCGGSKDGKCEVDPERDCAWVLIYERLKALGQLENVSTYWEPKDYSKAARPRKLVF</sequence>
<dbReference type="Proteomes" id="UP000323166">
    <property type="component" value="Unassembled WGS sequence"/>
</dbReference>
<reference evidence="2 3" key="1">
    <citation type="submission" date="2019-07" db="EMBL/GenBank/DDBJ databases">
        <title>Genomic Encyclopedia of Type Strains, Phase I: the one thousand microbial genomes (KMG-I) project.</title>
        <authorList>
            <person name="Kyrpides N."/>
        </authorList>
    </citation>
    <scope>NUCLEOTIDE SEQUENCE [LARGE SCALE GENOMIC DNA]</scope>
    <source>
        <strain evidence="2 3">DSM 6562</strain>
    </source>
</reference>